<evidence type="ECO:0000256" key="6">
    <source>
        <dbReference type="SAM" id="MobiDB-lite"/>
    </source>
</evidence>
<keyword evidence="9" id="KW-1185">Reference proteome</keyword>
<keyword evidence="5" id="KW-0539">Nucleus</keyword>
<organism evidence="8 9">
    <name type="scientific">Carnegiea gigantea</name>
    <dbReference type="NCBI Taxonomy" id="171969"/>
    <lineage>
        <taxon>Eukaryota</taxon>
        <taxon>Viridiplantae</taxon>
        <taxon>Streptophyta</taxon>
        <taxon>Embryophyta</taxon>
        <taxon>Tracheophyta</taxon>
        <taxon>Spermatophyta</taxon>
        <taxon>Magnoliopsida</taxon>
        <taxon>eudicotyledons</taxon>
        <taxon>Gunneridae</taxon>
        <taxon>Pentapetalae</taxon>
        <taxon>Caryophyllales</taxon>
        <taxon>Cactineae</taxon>
        <taxon>Cactaceae</taxon>
        <taxon>Cactoideae</taxon>
        <taxon>Echinocereeae</taxon>
        <taxon>Carnegiea</taxon>
    </lineage>
</organism>
<feature type="compositionally biased region" description="Basic and acidic residues" evidence="6">
    <location>
        <begin position="171"/>
        <end position="180"/>
    </location>
</feature>
<dbReference type="PANTHER" id="PTHR31190:SF476">
    <property type="entry name" value="ETHYLENE-RESPONSIVE TRANSCRIPTION FACTOR 1"/>
    <property type="match status" value="1"/>
</dbReference>
<dbReference type="EMBL" id="JAKOGI010000014">
    <property type="protein sequence ID" value="KAJ8450597.1"/>
    <property type="molecule type" value="Genomic_DNA"/>
</dbReference>
<keyword evidence="2" id="KW-0805">Transcription regulation</keyword>
<dbReference type="GO" id="GO:0005634">
    <property type="term" value="C:nucleus"/>
    <property type="evidence" value="ECO:0007669"/>
    <property type="project" value="UniProtKB-SubCell"/>
</dbReference>
<dbReference type="InterPro" id="IPR016177">
    <property type="entry name" value="DNA-bd_dom_sf"/>
</dbReference>
<dbReference type="InterPro" id="IPR044808">
    <property type="entry name" value="ERF_plant"/>
</dbReference>
<evidence type="ECO:0000259" key="7">
    <source>
        <dbReference type="PROSITE" id="PS51032"/>
    </source>
</evidence>
<dbReference type="OrthoDB" id="674504at2759"/>
<evidence type="ECO:0000256" key="5">
    <source>
        <dbReference type="ARBA" id="ARBA00023242"/>
    </source>
</evidence>
<dbReference type="GO" id="GO:0009873">
    <property type="term" value="P:ethylene-activated signaling pathway"/>
    <property type="evidence" value="ECO:0007669"/>
    <property type="project" value="InterPro"/>
</dbReference>
<comment type="subcellular location">
    <subcellularLocation>
        <location evidence="1">Nucleus</location>
    </subcellularLocation>
</comment>
<sequence>MASASSSDIATALQLIEQHLFSDVCPTPLSKTNLAFGFNSQSHGSQLATLISFKNEGHSIHSPIQHNHPLEEVPSQDRLVNGSSTINERPRRYIGVRRRPWGKYAAEIRDPNRKGYRIWLGTYNTAVEAARAYDRAAFKIRDRQARLNFPHEVKLWSEGKTTQPRKKRHVQEKCSTDHKN</sequence>
<dbReference type="PROSITE" id="PS51032">
    <property type="entry name" value="AP2_ERF"/>
    <property type="match status" value="1"/>
</dbReference>
<protein>
    <recommendedName>
        <fullName evidence="7">AP2/ERF domain-containing protein</fullName>
    </recommendedName>
</protein>
<dbReference type="AlphaFoldDB" id="A0A9Q1QQA3"/>
<evidence type="ECO:0000313" key="8">
    <source>
        <dbReference type="EMBL" id="KAJ8450597.1"/>
    </source>
</evidence>
<dbReference type="Proteomes" id="UP001153076">
    <property type="component" value="Unassembled WGS sequence"/>
</dbReference>
<evidence type="ECO:0000256" key="4">
    <source>
        <dbReference type="ARBA" id="ARBA00023163"/>
    </source>
</evidence>
<reference evidence="8" key="1">
    <citation type="submission" date="2022-04" db="EMBL/GenBank/DDBJ databases">
        <title>Carnegiea gigantea Genome sequencing and assembly v2.</title>
        <authorList>
            <person name="Copetti D."/>
            <person name="Sanderson M.J."/>
            <person name="Burquez A."/>
            <person name="Wojciechowski M.F."/>
        </authorList>
    </citation>
    <scope>NUCLEOTIDE SEQUENCE</scope>
    <source>
        <strain evidence="8">SGP5-SGP5p</strain>
        <tissue evidence="8">Aerial part</tissue>
    </source>
</reference>
<evidence type="ECO:0000256" key="3">
    <source>
        <dbReference type="ARBA" id="ARBA00023125"/>
    </source>
</evidence>
<dbReference type="InterPro" id="IPR036955">
    <property type="entry name" value="AP2/ERF_dom_sf"/>
</dbReference>
<dbReference type="Pfam" id="PF00847">
    <property type="entry name" value="AP2"/>
    <property type="match status" value="1"/>
</dbReference>
<dbReference type="PRINTS" id="PR00367">
    <property type="entry name" value="ETHRSPELEMNT"/>
</dbReference>
<dbReference type="InterPro" id="IPR001471">
    <property type="entry name" value="AP2/ERF_dom"/>
</dbReference>
<keyword evidence="4" id="KW-0804">Transcription</keyword>
<proteinExistence type="predicted"/>
<evidence type="ECO:0000256" key="1">
    <source>
        <dbReference type="ARBA" id="ARBA00004123"/>
    </source>
</evidence>
<evidence type="ECO:0000256" key="2">
    <source>
        <dbReference type="ARBA" id="ARBA00023015"/>
    </source>
</evidence>
<comment type="caution">
    <text evidence="8">The sequence shown here is derived from an EMBL/GenBank/DDBJ whole genome shotgun (WGS) entry which is preliminary data.</text>
</comment>
<dbReference type="FunFam" id="3.30.730.10:FF:000001">
    <property type="entry name" value="Ethylene-responsive transcription factor 2"/>
    <property type="match status" value="1"/>
</dbReference>
<gene>
    <name evidence="8" type="ORF">Cgig2_020234</name>
</gene>
<dbReference type="SMART" id="SM00380">
    <property type="entry name" value="AP2"/>
    <property type="match status" value="1"/>
</dbReference>
<feature type="region of interest" description="Disordered" evidence="6">
    <location>
        <begin position="158"/>
        <end position="180"/>
    </location>
</feature>
<feature type="domain" description="AP2/ERF" evidence="7">
    <location>
        <begin position="92"/>
        <end position="150"/>
    </location>
</feature>
<dbReference type="CDD" id="cd00018">
    <property type="entry name" value="AP2"/>
    <property type="match status" value="1"/>
</dbReference>
<keyword evidence="3" id="KW-0238">DNA-binding</keyword>
<dbReference type="GO" id="GO:0003677">
    <property type="term" value="F:DNA binding"/>
    <property type="evidence" value="ECO:0007669"/>
    <property type="project" value="UniProtKB-KW"/>
</dbReference>
<name>A0A9Q1QQA3_9CARY</name>
<dbReference type="Gene3D" id="3.30.730.10">
    <property type="entry name" value="AP2/ERF domain"/>
    <property type="match status" value="1"/>
</dbReference>
<evidence type="ECO:0000313" key="9">
    <source>
        <dbReference type="Proteomes" id="UP001153076"/>
    </source>
</evidence>
<dbReference type="PANTHER" id="PTHR31190">
    <property type="entry name" value="DNA-BINDING DOMAIN"/>
    <property type="match status" value="1"/>
</dbReference>
<dbReference type="GO" id="GO:0003700">
    <property type="term" value="F:DNA-binding transcription factor activity"/>
    <property type="evidence" value="ECO:0007669"/>
    <property type="project" value="InterPro"/>
</dbReference>
<dbReference type="SUPFAM" id="SSF54171">
    <property type="entry name" value="DNA-binding domain"/>
    <property type="match status" value="1"/>
</dbReference>
<accession>A0A9Q1QQA3</accession>